<keyword evidence="11" id="KW-1185">Reference proteome</keyword>
<dbReference type="EMBL" id="JBHTOD010000002">
    <property type="protein sequence ID" value="MFD1454756.1"/>
    <property type="molecule type" value="Genomic_DNA"/>
</dbReference>
<dbReference type="PANTHER" id="PTHR21581">
    <property type="entry name" value="D-ALANYL-D-ALANINE CARBOXYPEPTIDASE"/>
    <property type="match status" value="1"/>
</dbReference>
<keyword evidence="10" id="KW-0121">Carboxypeptidase</keyword>
<evidence type="ECO:0000256" key="3">
    <source>
        <dbReference type="ARBA" id="ARBA00022801"/>
    </source>
</evidence>
<comment type="similarity">
    <text evidence="1 7">Belongs to the peptidase S11 family.</text>
</comment>
<evidence type="ECO:0000313" key="11">
    <source>
        <dbReference type="Proteomes" id="UP001597189"/>
    </source>
</evidence>
<evidence type="ECO:0000256" key="7">
    <source>
        <dbReference type="RuleBase" id="RU004016"/>
    </source>
</evidence>
<evidence type="ECO:0000256" key="6">
    <source>
        <dbReference type="ARBA" id="ARBA00023316"/>
    </source>
</evidence>
<organism evidence="10 11">
    <name type="scientific">Levilactobacillus lanxiensis</name>
    <dbReference type="NCBI Taxonomy" id="2799568"/>
    <lineage>
        <taxon>Bacteria</taxon>
        <taxon>Bacillati</taxon>
        <taxon>Bacillota</taxon>
        <taxon>Bacilli</taxon>
        <taxon>Lactobacillales</taxon>
        <taxon>Lactobacillaceae</taxon>
        <taxon>Levilactobacillus</taxon>
    </lineage>
</organism>
<keyword evidence="5" id="KW-0573">Peptidoglycan synthesis</keyword>
<feature type="chain" id="PRO_5046597428" evidence="8">
    <location>
        <begin position="26"/>
        <end position="390"/>
    </location>
</feature>
<feature type="signal peptide" evidence="8">
    <location>
        <begin position="1"/>
        <end position="25"/>
    </location>
</feature>
<protein>
    <submittedName>
        <fullName evidence="10">D-alanyl-D-alanine carboxypeptidase family protein</fullName>
        <ecNumber evidence="10">3.4.-.-</ecNumber>
    </submittedName>
</protein>
<dbReference type="InterPro" id="IPR001967">
    <property type="entry name" value="Peptidase_S11_N"/>
</dbReference>
<dbReference type="Gene3D" id="3.40.710.10">
    <property type="entry name" value="DD-peptidase/beta-lactamase superfamily"/>
    <property type="match status" value="1"/>
</dbReference>
<dbReference type="GO" id="GO:0004180">
    <property type="term" value="F:carboxypeptidase activity"/>
    <property type="evidence" value="ECO:0007669"/>
    <property type="project" value="UniProtKB-KW"/>
</dbReference>
<reference evidence="11" key="1">
    <citation type="journal article" date="2019" name="Int. J. Syst. Evol. Microbiol.">
        <title>The Global Catalogue of Microorganisms (GCM) 10K type strain sequencing project: providing services to taxonomists for standard genome sequencing and annotation.</title>
        <authorList>
            <consortium name="The Broad Institute Genomics Platform"/>
            <consortium name="The Broad Institute Genome Sequencing Center for Infectious Disease"/>
            <person name="Wu L."/>
            <person name="Ma J."/>
        </authorList>
    </citation>
    <scope>NUCLEOTIDE SEQUENCE [LARGE SCALE GENOMIC DNA]</scope>
    <source>
        <strain evidence="11">CCM 8979</strain>
    </source>
</reference>
<evidence type="ECO:0000256" key="4">
    <source>
        <dbReference type="ARBA" id="ARBA00022960"/>
    </source>
</evidence>
<evidence type="ECO:0000313" key="10">
    <source>
        <dbReference type="EMBL" id="MFD1454756.1"/>
    </source>
</evidence>
<evidence type="ECO:0000259" key="9">
    <source>
        <dbReference type="Pfam" id="PF00768"/>
    </source>
</evidence>
<dbReference type="RefSeq" id="WP_203643019.1">
    <property type="nucleotide sequence ID" value="NZ_BOLN01000002.1"/>
</dbReference>
<keyword evidence="4" id="KW-0133">Cell shape</keyword>
<comment type="caution">
    <text evidence="10">The sequence shown here is derived from an EMBL/GenBank/DDBJ whole genome shotgun (WGS) entry which is preliminary data.</text>
</comment>
<keyword evidence="2 8" id="KW-0732">Signal</keyword>
<keyword evidence="6" id="KW-0961">Cell wall biogenesis/degradation</keyword>
<dbReference type="EC" id="3.4.-.-" evidence="10"/>
<dbReference type="PRINTS" id="PR00725">
    <property type="entry name" value="DADACBPTASE1"/>
</dbReference>
<dbReference type="Proteomes" id="UP001597189">
    <property type="component" value="Unassembled WGS sequence"/>
</dbReference>
<keyword evidence="3 10" id="KW-0378">Hydrolase</keyword>
<evidence type="ECO:0000256" key="8">
    <source>
        <dbReference type="SAM" id="SignalP"/>
    </source>
</evidence>
<evidence type="ECO:0000256" key="5">
    <source>
        <dbReference type="ARBA" id="ARBA00022984"/>
    </source>
</evidence>
<keyword evidence="10" id="KW-0645">Protease</keyword>
<gene>
    <name evidence="10" type="ORF">ACFQ44_03535</name>
</gene>
<feature type="domain" description="Peptidase S11 D-alanyl-D-alanine carboxypeptidase A N-terminal" evidence="9">
    <location>
        <begin position="123"/>
        <end position="369"/>
    </location>
</feature>
<proteinExistence type="inferred from homology"/>
<dbReference type="Pfam" id="PF00768">
    <property type="entry name" value="Peptidase_S11"/>
    <property type="match status" value="1"/>
</dbReference>
<dbReference type="InterPro" id="IPR012338">
    <property type="entry name" value="Beta-lactam/transpept-like"/>
</dbReference>
<accession>A0ABW4D2E4</accession>
<dbReference type="PANTHER" id="PTHR21581:SF11">
    <property type="entry name" value="D-ALANYL-D-ALANINE CARBOXYPEPTIDASE DACA"/>
    <property type="match status" value="1"/>
</dbReference>
<evidence type="ECO:0000256" key="1">
    <source>
        <dbReference type="ARBA" id="ARBA00007164"/>
    </source>
</evidence>
<dbReference type="InterPro" id="IPR018044">
    <property type="entry name" value="Peptidase_S11"/>
</dbReference>
<dbReference type="SUPFAM" id="SSF56601">
    <property type="entry name" value="beta-lactamase/transpeptidase-like"/>
    <property type="match status" value="1"/>
</dbReference>
<name>A0ABW4D2E4_9LACO</name>
<evidence type="ECO:0000256" key="2">
    <source>
        <dbReference type="ARBA" id="ARBA00022729"/>
    </source>
</evidence>
<sequence length="390" mass="42954">MRNLHMKRGLMAFAVALTVGGTVSAVVPANAASAYKTVSTKTIKKTAYHKKHAKGAIFNKAHTRKVSNLTTHPHTTWYATKQATLKHGKSTGIYFYVKNSKNSVKGWVWHGYLKKGKAPFVLTKAKAAVAMNAKTGKVVWSKNANTARPIASVSKLMTLYLALKKVDGKTSNWNHKVKITSRGLVSMSRSADCGGFHFKLNHSYTVKQLYYAAFLDSSNNSAIALGKWVSGSNGKFIKKMNAQAKSWKLGKAHFVSASGLENSDLRRYGYGYGKANANKVSAKDVAIIARHLITSYPRILKDGKIGSMKVNGQVCHNYNNLLKGRKYYRASLKVDGLKTGYTPLAGYCFVGTGQKKGKQRVITVVLHDENEFTETKSLMDHAYRLSSMNN</sequence>